<reference evidence="6 7" key="1">
    <citation type="submission" date="2016-10" db="EMBL/GenBank/DDBJ databases">
        <authorList>
            <person name="de Groot N.N."/>
        </authorList>
    </citation>
    <scope>NUCLEOTIDE SEQUENCE [LARGE SCALE GENOMIC DNA]</scope>
    <source>
        <strain evidence="6 7">CGMCC 4.3519</strain>
    </source>
</reference>
<dbReference type="RefSeq" id="WP_093663030.1">
    <property type="nucleotide sequence ID" value="NZ_FOET01000019.1"/>
</dbReference>
<evidence type="ECO:0000256" key="1">
    <source>
        <dbReference type="ARBA" id="ARBA00022598"/>
    </source>
</evidence>
<dbReference type="InterPro" id="IPR011761">
    <property type="entry name" value="ATP-grasp"/>
</dbReference>
<dbReference type="Gene3D" id="3.40.50.20">
    <property type="match status" value="1"/>
</dbReference>
<dbReference type="GO" id="GO:0046872">
    <property type="term" value="F:metal ion binding"/>
    <property type="evidence" value="ECO:0007669"/>
    <property type="project" value="InterPro"/>
</dbReference>
<dbReference type="AlphaFoldDB" id="A0A1H9JW00"/>
<dbReference type="PANTHER" id="PTHR43585:SF2">
    <property type="entry name" value="ATP-GRASP ENZYME FSQD"/>
    <property type="match status" value="1"/>
</dbReference>
<dbReference type="InterPro" id="IPR013815">
    <property type="entry name" value="ATP_grasp_subdomain_1"/>
</dbReference>
<name>A0A1H9JW00_9ACTN</name>
<feature type="domain" description="ATP-grasp" evidence="5">
    <location>
        <begin position="113"/>
        <end position="300"/>
    </location>
</feature>
<keyword evidence="7" id="KW-1185">Reference proteome</keyword>
<evidence type="ECO:0000256" key="2">
    <source>
        <dbReference type="ARBA" id="ARBA00022741"/>
    </source>
</evidence>
<dbReference type="GO" id="GO:0005524">
    <property type="term" value="F:ATP binding"/>
    <property type="evidence" value="ECO:0007669"/>
    <property type="project" value="UniProtKB-UniRule"/>
</dbReference>
<dbReference type="Gene3D" id="3.30.470.20">
    <property type="entry name" value="ATP-grasp fold, B domain"/>
    <property type="match status" value="1"/>
</dbReference>
<dbReference type="STRING" id="403935.SAMN05216481_11991"/>
<keyword evidence="2 4" id="KW-0547">Nucleotide-binding</keyword>
<dbReference type="Proteomes" id="UP000199055">
    <property type="component" value="Unassembled WGS sequence"/>
</dbReference>
<dbReference type="SUPFAM" id="SSF56059">
    <property type="entry name" value="Glutathione synthetase ATP-binding domain-like"/>
    <property type="match status" value="1"/>
</dbReference>
<keyword evidence="3 4" id="KW-0067">ATP-binding</keyword>
<evidence type="ECO:0000256" key="4">
    <source>
        <dbReference type="PROSITE-ProRule" id="PRU00409"/>
    </source>
</evidence>
<dbReference type="Gene3D" id="3.30.1490.20">
    <property type="entry name" value="ATP-grasp fold, A domain"/>
    <property type="match status" value="1"/>
</dbReference>
<evidence type="ECO:0000256" key="3">
    <source>
        <dbReference type="ARBA" id="ARBA00022840"/>
    </source>
</evidence>
<dbReference type="GO" id="GO:0016874">
    <property type="term" value="F:ligase activity"/>
    <property type="evidence" value="ECO:0007669"/>
    <property type="project" value="UniProtKB-KW"/>
</dbReference>
<sequence length="397" mass="43091">MHILIINRYSDDFADYGRYLDHTRHRVSYVTIADHVPMIPPGTGHVEVVEDVRDADSVVAAASRCHVAAGTLQAVLAPSEFDLLTAALVREKLGVPGPDTEATSLFRDKVRMKAALSAEGVRVPRFRAVRSPEDVVAFAAEHPGPVVAKPRGGAASVGCFIIAEGKDPRRVLAGRDLSDYEVEEFVEGPIWHVDGLRYRGEDIFTLSSRYLDTCHGFSQGRWLGSAAQGGPEAAAVSRFAARCLDALGLTDGPYHLEVIEHRDGLVFLEVGARVGGGEIPFVVRDVYAVDLFADWFRIALGEPPAVPPTAAGGAVREYAGFLMLPEPVGSTLLSRTSLLGQIPHLYAEDLPEPGHVFSGDGGYESILGRFRFRASSPQEVEEAIRRTVDAYRYELSV</sequence>
<organism evidence="6 7">
    <name type="scientific">Streptomyces radiopugnans</name>
    <dbReference type="NCBI Taxonomy" id="403935"/>
    <lineage>
        <taxon>Bacteria</taxon>
        <taxon>Bacillati</taxon>
        <taxon>Actinomycetota</taxon>
        <taxon>Actinomycetes</taxon>
        <taxon>Kitasatosporales</taxon>
        <taxon>Streptomycetaceae</taxon>
        <taxon>Streptomyces</taxon>
    </lineage>
</organism>
<dbReference type="EMBL" id="FOET01000019">
    <property type="protein sequence ID" value="SEQ91018.1"/>
    <property type="molecule type" value="Genomic_DNA"/>
</dbReference>
<evidence type="ECO:0000313" key="6">
    <source>
        <dbReference type="EMBL" id="SEQ91018.1"/>
    </source>
</evidence>
<evidence type="ECO:0000259" key="5">
    <source>
        <dbReference type="PROSITE" id="PS50975"/>
    </source>
</evidence>
<dbReference type="PROSITE" id="PS50975">
    <property type="entry name" value="ATP_GRASP"/>
    <property type="match status" value="1"/>
</dbReference>
<proteinExistence type="predicted"/>
<evidence type="ECO:0000313" key="7">
    <source>
        <dbReference type="Proteomes" id="UP000199055"/>
    </source>
</evidence>
<gene>
    <name evidence="6" type="ORF">SAMN05216481_11991</name>
</gene>
<dbReference type="InterPro" id="IPR052032">
    <property type="entry name" value="ATP-dep_AA_Ligase"/>
</dbReference>
<dbReference type="PANTHER" id="PTHR43585">
    <property type="entry name" value="FUMIPYRROLE BIOSYNTHESIS PROTEIN C"/>
    <property type="match status" value="1"/>
</dbReference>
<protein>
    <recommendedName>
        <fullName evidence="5">ATP-grasp domain-containing protein</fullName>
    </recommendedName>
</protein>
<accession>A0A1H9JW00</accession>
<keyword evidence="1" id="KW-0436">Ligase</keyword>